<accession>A0A1Z4C157</accession>
<proteinExistence type="predicted"/>
<evidence type="ECO:0000313" key="1">
    <source>
        <dbReference type="EMBL" id="ASF47251.1"/>
    </source>
</evidence>
<evidence type="ECO:0000313" key="2">
    <source>
        <dbReference type="Proteomes" id="UP000197019"/>
    </source>
</evidence>
<dbReference type="AlphaFoldDB" id="A0A1Z4C157"/>
<organism evidence="1 2">
    <name type="scientific">Methylovulum psychrotolerans</name>
    <dbReference type="NCBI Taxonomy" id="1704499"/>
    <lineage>
        <taxon>Bacteria</taxon>
        <taxon>Pseudomonadati</taxon>
        <taxon>Pseudomonadota</taxon>
        <taxon>Gammaproteobacteria</taxon>
        <taxon>Methylococcales</taxon>
        <taxon>Methylococcaceae</taxon>
        <taxon>Methylovulum</taxon>
    </lineage>
</organism>
<name>A0A1Z4C157_9GAMM</name>
<gene>
    <name evidence="1" type="ORF">CEK71_14890</name>
</gene>
<keyword evidence="2" id="KW-1185">Reference proteome</keyword>
<reference evidence="1 2" key="1">
    <citation type="submission" date="2017-06" db="EMBL/GenBank/DDBJ databases">
        <title>Genome Sequencing of the methanotroph Methylovulum psychrotolerants str. HV10-M2 isolated from a high-altitude environment.</title>
        <authorList>
            <person name="Mateos-Rivera A."/>
        </authorList>
    </citation>
    <scope>NUCLEOTIDE SEQUENCE [LARGE SCALE GENOMIC DNA]</scope>
    <source>
        <strain evidence="1 2">HV10_M2</strain>
    </source>
</reference>
<sequence>MNGVPSNPWGVWAFMQNTPGNDDPAKYTLLQKHTLPPCGKYPQECWADLSTLAGISIPKKAFIFEDNTSHFRLRKGIFHAHPGFQNQVILRWASPVSGAISLLGRVSDINPDCGDGIKWYLKQDSAILQSGVLANGMGSTFIASDIRVTKETKLYVVIDKKGDYACDSTNIDMLITSQQ</sequence>
<dbReference type="EMBL" id="CP022129">
    <property type="protein sequence ID" value="ASF47251.1"/>
    <property type="molecule type" value="Genomic_DNA"/>
</dbReference>
<dbReference type="KEGG" id="mpsy:CEK71_14890"/>
<dbReference type="Proteomes" id="UP000197019">
    <property type="component" value="Chromosome"/>
</dbReference>
<protein>
    <submittedName>
        <fullName evidence="1">Uncharacterized protein</fullName>
    </submittedName>
</protein>